<accession>A0A0S4N0Q9</accession>
<feature type="domain" description="Amidohydrolase-related" evidence="2">
    <location>
        <begin position="881"/>
        <end position="949"/>
    </location>
</feature>
<dbReference type="CDD" id="cd01309">
    <property type="entry name" value="Met_dep_hydrolase_C"/>
    <property type="match status" value="1"/>
</dbReference>
<gene>
    <name evidence="3" type="ORF">JGI1_01039</name>
</gene>
<name>A0A0S4N0Q9_9BACT</name>
<feature type="chain" id="PRO_5006624693" evidence="1">
    <location>
        <begin position="20"/>
        <end position="1003"/>
    </location>
</feature>
<feature type="signal peptide" evidence="1">
    <location>
        <begin position="1"/>
        <end position="19"/>
    </location>
</feature>
<evidence type="ECO:0000259" key="2">
    <source>
        <dbReference type="Pfam" id="PF01979"/>
    </source>
</evidence>
<dbReference type="EMBL" id="FAOO01000006">
    <property type="protein sequence ID" value="CUU04677.1"/>
    <property type="molecule type" value="Genomic_DNA"/>
</dbReference>
<dbReference type="PANTHER" id="PTHR43135:SF3">
    <property type="entry name" value="ALPHA-D-RIBOSE 1-METHYLPHOSPHONATE 5-TRIPHOSPHATE DIPHOSPHATASE"/>
    <property type="match status" value="1"/>
</dbReference>
<dbReference type="Gene3D" id="2.30.40.10">
    <property type="entry name" value="Urease, subunit C, domain 1"/>
    <property type="match status" value="1"/>
</dbReference>
<dbReference type="AlphaFoldDB" id="A0A0S4N0Q9"/>
<keyword evidence="1" id="KW-0732">Signal</keyword>
<dbReference type="PANTHER" id="PTHR43135">
    <property type="entry name" value="ALPHA-D-RIBOSE 1-METHYLPHOSPHONATE 5-TRIPHOSPHATE DIPHOSPHATASE"/>
    <property type="match status" value="1"/>
</dbReference>
<organism evidence="3 4">
    <name type="scientific">Candidatus Thermokryptus mobilis</name>
    <dbReference type="NCBI Taxonomy" id="1643428"/>
    <lineage>
        <taxon>Bacteria</taxon>
        <taxon>Pseudomonadati</taxon>
        <taxon>Candidatus Kryptoniota</taxon>
        <taxon>Candidatus Thermokryptus</taxon>
    </lineage>
</organism>
<sequence>MRKLLPLIFLICVIQVLFAQQKTKPVEGLRENAPKVYAFINARIVQAPGKIIEKGTLIVRDGVIEAVGANVTIPSDASVIDLSGKVIYPAFIDLYTNYGLPKPEPRRQQMGMGQAPQQVETKKKGATNWNPNVFSDKLAVNEFTPDPKEAEKLRSQGFAIVLSVPREGIFKGKSVLVTLADGKDPNDVVVKPEVAQHIGFIRGFGRDVYPNSLMGNIALIRQTFLDAQWYASAWDAFSKNPSLQRPEANSSLSALQSTLKGEPVTFETSDELDFLRCVKIAKEFSLNAWIVGSGYEYRRVDAIKNAGFPVILPVNFPKPPDIENPDDADEIDLRTLKHWYNAPENPKRLSEAGVTFAFTTYQLENVGEFLQKVREAIERGLPEDVALSALTVTPAKLLGMEKLLGTLEVGKMANFMIVNKSVFQDGAKIFQIWIDGEKYDVEGMPEFDPRGEWKVQLNDDTLRLSISGQLKNLRGRIKKGDKSTGLIRASLFDNNLTLAFNGDSVGINGIVRVSAFVRKDKIEGYAEILDGSRLKFTAVRIGEPKEEQQRGVRKVKFEPLEITYPDGEFGFKKLPEQPEYILIKNATIWTCSNAGKLENADMLIRRGIIEKIGKNLQAPKGALIIDATGKHVTPGIVDAHSHTAITGGVNESTQAITAEVRIQDVINSDDINIYRQLAGGVTCANLLHGSANPIGGQNAVIKYKWGSLPDELIFREAPPGIKFALGENVKQSNWGDRYTTRYPQTRMGVEQIIRDAFKAALDYEKAWEIYNAESKKKILIPPRRDLQLEALLEILKGKRLVHAHSYRQDEILMLLRVAEDFGFRIATLQHVLEGYKIAEVISKHGAGASTFSDWWAYKFEVYDAIPHNGALMEKVGVVTSFNSDSDELARRLNTEAAKAIKYGGLSEEEALKLVTINPARQLKIDKYVGSLEPGKQADFVIWSGNPLSTYSICEQTWIEGRKYFDRNEDLKMREEIKKMRNFIIQKIFEVKQSVRQQPQFATQ</sequence>
<dbReference type="InterPro" id="IPR051781">
    <property type="entry name" value="Metallo-dep_Hydrolase"/>
</dbReference>
<keyword evidence="4" id="KW-1185">Reference proteome</keyword>
<dbReference type="InterPro" id="IPR006680">
    <property type="entry name" value="Amidohydro-rel"/>
</dbReference>
<dbReference type="OrthoDB" id="9802793at2"/>
<dbReference type="SUPFAM" id="SSF51556">
    <property type="entry name" value="Metallo-dependent hydrolases"/>
    <property type="match status" value="1"/>
</dbReference>
<feature type="domain" description="Amidohydrolase-related" evidence="2">
    <location>
        <begin position="349"/>
        <end position="425"/>
    </location>
</feature>
<evidence type="ECO:0000313" key="4">
    <source>
        <dbReference type="Proteomes" id="UP000320623"/>
    </source>
</evidence>
<dbReference type="GO" id="GO:0016810">
    <property type="term" value="F:hydrolase activity, acting on carbon-nitrogen (but not peptide) bonds"/>
    <property type="evidence" value="ECO:0007669"/>
    <property type="project" value="InterPro"/>
</dbReference>
<dbReference type="SUPFAM" id="SSF51338">
    <property type="entry name" value="Composite domain of metallo-dependent hydrolases"/>
    <property type="match status" value="2"/>
</dbReference>
<protein>
    <submittedName>
        <fullName evidence="3">Imidazolonepropionase</fullName>
    </submittedName>
</protein>
<dbReference type="STRING" id="1643428.GCA_001442855_01015"/>
<dbReference type="RefSeq" id="WP_140944798.1">
    <property type="nucleotide sequence ID" value="NZ_FAOO01000006.1"/>
</dbReference>
<dbReference type="InterPro" id="IPR011059">
    <property type="entry name" value="Metal-dep_hydrolase_composite"/>
</dbReference>
<reference evidence="4" key="1">
    <citation type="submission" date="2015-11" db="EMBL/GenBank/DDBJ databases">
        <authorList>
            <person name="Varghese N."/>
        </authorList>
    </citation>
    <scope>NUCLEOTIDE SEQUENCE [LARGE SCALE GENOMIC DNA]</scope>
</reference>
<evidence type="ECO:0000313" key="3">
    <source>
        <dbReference type="EMBL" id="CUU04677.1"/>
    </source>
</evidence>
<evidence type="ECO:0000256" key="1">
    <source>
        <dbReference type="SAM" id="SignalP"/>
    </source>
</evidence>
<dbReference type="Pfam" id="PF01979">
    <property type="entry name" value="Amidohydro_1"/>
    <property type="match status" value="2"/>
</dbReference>
<dbReference type="Proteomes" id="UP000320623">
    <property type="component" value="Unassembled WGS sequence"/>
</dbReference>
<dbReference type="InterPro" id="IPR032466">
    <property type="entry name" value="Metal_Hydrolase"/>
</dbReference>
<proteinExistence type="predicted"/>
<dbReference type="Gene3D" id="3.20.20.140">
    <property type="entry name" value="Metal-dependent hydrolases"/>
    <property type="match status" value="2"/>
</dbReference>